<accession>V5QNU3</accession>
<evidence type="ECO:0000256" key="15">
    <source>
        <dbReference type="ARBA" id="ARBA00023136"/>
    </source>
</evidence>
<evidence type="ECO:0000256" key="11">
    <source>
        <dbReference type="ARBA" id="ARBA00022989"/>
    </source>
</evidence>
<evidence type="ECO:0000256" key="1">
    <source>
        <dbReference type="ARBA" id="ARBA00004448"/>
    </source>
</evidence>
<feature type="transmembrane region" description="Helical" evidence="17">
    <location>
        <begin position="195"/>
        <end position="217"/>
    </location>
</feature>
<evidence type="ECO:0000256" key="5">
    <source>
        <dbReference type="ARBA" id="ARBA00022448"/>
    </source>
</evidence>
<feature type="domain" description="NADH dehydrogenase subunit 2 C-terminal" evidence="19">
    <location>
        <begin position="294"/>
        <end position="347"/>
    </location>
</feature>
<evidence type="ECO:0000256" key="2">
    <source>
        <dbReference type="ARBA" id="ARBA00007012"/>
    </source>
</evidence>
<comment type="similarity">
    <text evidence="2 17">Belongs to the complex I subunit 2 family.</text>
</comment>
<keyword evidence="13 17" id="KW-0830">Ubiquinone</keyword>
<evidence type="ECO:0000259" key="18">
    <source>
        <dbReference type="Pfam" id="PF00361"/>
    </source>
</evidence>
<dbReference type="PANTHER" id="PTHR46552">
    <property type="entry name" value="NADH-UBIQUINONE OXIDOREDUCTASE CHAIN 2"/>
    <property type="match status" value="1"/>
</dbReference>
<keyword evidence="6 17" id="KW-0679">Respiratory chain</keyword>
<comment type="subcellular location">
    <subcellularLocation>
        <location evidence="1 17">Mitochondrion inner membrane</location>
        <topology evidence="1 17">Multi-pass membrane protein</topology>
    </subcellularLocation>
</comment>
<evidence type="ECO:0000256" key="8">
    <source>
        <dbReference type="ARBA" id="ARBA00022792"/>
    </source>
</evidence>
<feature type="domain" description="NADH:quinone oxidoreductase/Mrp antiporter transmembrane" evidence="18">
    <location>
        <begin position="28"/>
        <end position="290"/>
    </location>
</feature>
<dbReference type="EC" id="7.1.1.2" evidence="3 17"/>
<dbReference type="PRINTS" id="PR01436">
    <property type="entry name" value="NADHDHGNASE2"/>
</dbReference>
<feature type="non-terminal residue" evidence="20">
    <location>
        <position position="1"/>
    </location>
</feature>
<evidence type="ECO:0000256" key="3">
    <source>
        <dbReference type="ARBA" id="ARBA00012944"/>
    </source>
</evidence>
<feature type="transmembrane region" description="Helical" evidence="17">
    <location>
        <begin position="62"/>
        <end position="84"/>
    </location>
</feature>
<evidence type="ECO:0000256" key="13">
    <source>
        <dbReference type="ARBA" id="ARBA00023075"/>
    </source>
</evidence>
<dbReference type="Pfam" id="PF06444">
    <property type="entry name" value="NADH_dehy_S2_C"/>
    <property type="match status" value="1"/>
</dbReference>
<dbReference type="GO" id="GO:0006120">
    <property type="term" value="P:mitochondrial electron transport, NADH to ubiquinone"/>
    <property type="evidence" value="ECO:0007669"/>
    <property type="project" value="InterPro"/>
</dbReference>
<proteinExistence type="inferred from homology"/>
<evidence type="ECO:0000256" key="6">
    <source>
        <dbReference type="ARBA" id="ARBA00022660"/>
    </source>
</evidence>
<dbReference type="InterPro" id="IPR003917">
    <property type="entry name" value="NADH_UbQ_OxRdtase_chain2"/>
</dbReference>
<keyword evidence="14 17" id="KW-0496">Mitochondrion</keyword>
<dbReference type="InterPro" id="IPR010933">
    <property type="entry name" value="NADH_DH_su2_C"/>
</dbReference>
<evidence type="ECO:0000256" key="14">
    <source>
        <dbReference type="ARBA" id="ARBA00023128"/>
    </source>
</evidence>
<feature type="transmembrane region" description="Helical" evidence="17">
    <location>
        <begin position="237"/>
        <end position="258"/>
    </location>
</feature>
<evidence type="ECO:0000256" key="9">
    <source>
        <dbReference type="ARBA" id="ARBA00022967"/>
    </source>
</evidence>
<dbReference type="Pfam" id="PF00361">
    <property type="entry name" value="Proton_antipo_M"/>
    <property type="match status" value="1"/>
</dbReference>
<protein>
    <recommendedName>
        <fullName evidence="4 17">NADH-ubiquinone oxidoreductase chain 2</fullName>
        <ecNumber evidence="3 17">7.1.1.2</ecNumber>
    </recommendedName>
</protein>
<evidence type="ECO:0000313" key="20">
    <source>
        <dbReference type="EMBL" id="AHB18020.1"/>
    </source>
</evidence>
<dbReference type="InterPro" id="IPR001750">
    <property type="entry name" value="ND/Mrp_TM"/>
</dbReference>
<comment type="function">
    <text evidence="17">Core subunit of the mitochondrial membrane respiratory chain NADH dehydrogenase (Complex I) which catalyzes electron transfer from NADH through the respiratory chain, using ubiquinone as an electron acceptor. Essential for the catalytic activity and assembly of complex I.</text>
</comment>
<dbReference type="GO" id="GO:0005743">
    <property type="term" value="C:mitochondrial inner membrane"/>
    <property type="evidence" value="ECO:0007669"/>
    <property type="project" value="UniProtKB-SubCell"/>
</dbReference>
<evidence type="ECO:0000256" key="7">
    <source>
        <dbReference type="ARBA" id="ARBA00022692"/>
    </source>
</evidence>
<reference evidence="20" key="1">
    <citation type="journal article" date="2013" name="Zootaxa">
        <title>A new species of Lygodactylus (Squamata: Gekkonidae) endemic to Mount Namuli, an isolated 'sky island' of northern Mozambique.</title>
        <authorList>
            <person name="Portik D.M."/>
            <person name="Travers S.L."/>
            <person name="Bauer A.M."/>
            <person name="Branch W.R."/>
        </authorList>
    </citation>
    <scope>NUCLEOTIDE SEQUENCE</scope>
</reference>
<keyword evidence="12 17" id="KW-0520">NAD</keyword>
<keyword evidence="7 17" id="KW-0812">Transmembrane</keyword>
<keyword evidence="8 17" id="KW-0999">Mitochondrion inner membrane</keyword>
<dbReference type="GO" id="GO:0008137">
    <property type="term" value="F:NADH dehydrogenase (ubiquinone) activity"/>
    <property type="evidence" value="ECO:0007669"/>
    <property type="project" value="UniProtKB-EC"/>
</dbReference>
<keyword evidence="5" id="KW-0813">Transport</keyword>
<evidence type="ECO:0000256" key="17">
    <source>
        <dbReference type="RuleBase" id="RU003403"/>
    </source>
</evidence>
<keyword evidence="15 17" id="KW-0472">Membrane</keyword>
<keyword evidence="9 17" id="KW-1278">Translocase</keyword>
<evidence type="ECO:0000259" key="19">
    <source>
        <dbReference type="Pfam" id="PF06444"/>
    </source>
</evidence>
<keyword evidence="10 17" id="KW-0249">Electron transport</keyword>
<evidence type="ECO:0000256" key="16">
    <source>
        <dbReference type="ARBA" id="ARBA00049551"/>
    </source>
</evidence>
<gene>
    <name evidence="20" type="primary">ND2</name>
</gene>
<feature type="transmembrane region" description="Helical" evidence="17">
    <location>
        <begin position="90"/>
        <end position="110"/>
    </location>
</feature>
<dbReference type="InterPro" id="IPR050175">
    <property type="entry name" value="Complex_I_Subunit_2"/>
</dbReference>
<feature type="transmembrane region" description="Helical" evidence="17">
    <location>
        <begin position="279"/>
        <end position="298"/>
    </location>
</feature>
<organism evidence="20">
    <name type="scientific">Phelsuma madagascariensis</name>
    <name type="common">Madagascar day gecko</name>
    <dbReference type="NCBI Taxonomy" id="88162"/>
    <lineage>
        <taxon>Eukaryota</taxon>
        <taxon>Metazoa</taxon>
        <taxon>Chordata</taxon>
        <taxon>Craniata</taxon>
        <taxon>Vertebrata</taxon>
        <taxon>Euteleostomi</taxon>
        <taxon>Lepidosauria</taxon>
        <taxon>Squamata</taxon>
        <taxon>Bifurcata</taxon>
        <taxon>Gekkota</taxon>
        <taxon>Gekkonidae</taxon>
        <taxon>Gekkoninae</taxon>
        <taxon>Phelsuma</taxon>
    </lineage>
</organism>
<dbReference type="AlphaFoldDB" id="V5QNU3"/>
<name>V5QNU3_9SAUR</name>
<keyword evidence="11 17" id="KW-1133">Transmembrane helix</keyword>
<geneLocation type="mitochondrion" evidence="20"/>
<evidence type="ECO:0000256" key="12">
    <source>
        <dbReference type="ARBA" id="ARBA00023027"/>
    </source>
</evidence>
<feature type="transmembrane region" description="Helical" evidence="17">
    <location>
        <begin position="157"/>
        <end position="174"/>
    </location>
</feature>
<dbReference type="PANTHER" id="PTHR46552:SF1">
    <property type="entry name" value="NADH-UBIQUINONE OXIDOREDUCTASE CHAIN 2"/>
    <property type="match status" value="1"/>
</dbReference>
<comment type="catalytic activity">
    <reaction evidence="16 17">
        <text>a ubiquinone + NADH + 5 H(+)(in) = a ubiquinol + NAD(+) + 4 H(+)(out)</text>
        <dbReference type="Rhea" id="RHEA:29091"/>
        <dbReference type="Rhea" id="RHEA-COMP:9565"/>
        <dbReference type="Rhea" id="RHEA-COMP:9566"/>
        <dbReference type="ChEBI" id="CHEBI:15378"/>
        <dbReference type="ChEBI" id="CHEBI:16389"/>
        <dbReference type="ChEBI" id="CHEBI:17976"/>
        <dbReference type="ChEBI" id="CHEBI:57540"/>
        <dbReference type="ChEBI" id="CHEBI:57945"/>
        <dbReference type="EC" id="7.1.1.2"/>
    </reaction>
</comment>
<evidence type="ECO:0000256" key="10">
    <source>
        <dbReference type="ARBA" id="ARBA00022982"/>
    </source>
</evidence>
<sequence>ILPVLISPATWALMIMSISTSTIVTLSSNHWLLAWIGLELNTLSILPIIIKSNHPRATEAATKYFLTQAAAAALIMFSSILNAWKTGQWMIINMLPIPTSIATLAILLKLGLAPMHFWYPEVLQGSTMNTAMIISTWQKIAPLSLLYLTMMNSPPEVLLTVGLTSTLIAGLAGMNQTQTRKIMAFSSIGHMGWMITMIPFNLSLVTLSLIMYMTLTIPMFFMLNTTTAITLKDFSQSYIYTPTLTVTMMIILMSLGGLPPLSGFMPKLLILNMLTNFKLMLLASLMALTSLPTLFFYLRMTYITMLTSPPKTTNTQYKWRLKPNYQMNITPLVLNSTMLLPMTPLLLYY</sequence>
<evidence type="ECO:0000256" key="4">
    <source>
        <dbReference type="ARBA" id="ARBA00021008"/>
    </source>
</evidence>
<dbReference type="EMBL" id="KF546239">
    <property type="protein sequence ID" value="AHB18020.1"/>
    <property type="molecule type" value="Genomic_DNA"/>
</dbReference>
<feature type="transmembrane region" description="Helical" evidence="17">
    <location>
        <begin position="31"/>
        <end position="50"/>
    </location>
</feature>